<gene>
    <name evidence="2" type="ORF">GOODEAATRI_017151</name>
</gene>
<evidence type="ECO:0000313" key="2">
    <source>
        <dbReference type="EMBL" id="MEQ2188649.1"/>
    </source>
</evidence>
<reference evidence="2 3" key="1">
    <citation type="submission" date="2021-06" db="EMBL/GenBank/DDBJ databases">
        <authorList>
            <person name="Palmer J.M."/>
        </authorList>
    </citation>
    <scope>NUCLEOTIDE SEQUENCE [LARGE SCALE GENOMIC DNA]</scope>
    <source>
        <strain evidence="2 3">GA_2019</strain>
        <tissue evidence="2">Muscle</tissue>
    </source>
</reference>
<keyword evidence="3" id="KW-1185">Reference proteome</keyword>
<evidence type="ECO:0000256" key="1">
    <source>
        <dbReference type="SAM" id="MobiDB-lite"/>
    </source>
</evidence>
<protein>
    <submittedName>
        <fullName evidence="2">Uncharacterized protein</fullName>
    </submittedName>
</protein>
<name>A0ABV0PYU7_9TELE</name>
<comment type="caution">
    <text evidence="2">The sequence shown here is derived from an EMBL/GenBank/DDBJ whole genome shotgun (WGS) entry which is preliminary data.</text>
</comment>
<feature type="region of interest" description="Disordered" evidence="1">
    <location>
        <begin position="1"/>
        <end position="40"/>
    </location>
</feature>
<feature type="compositionally biased region" description="Basic and acidic residues" evidence="1">
    <location>
        <begin position="24"/>
        <end position="40"/>
    </location>
</feature>
<accession>A0ABV0PYU7</accession>
<dbReference type="EMBL" id="JAHRIO010091334">
    <property type="protein sequence ID" value="MEQ2188649.1"/>
    <property type="molecule type" value="Genomic_DNA"/>
</dbReference>
<dbReference type="Proteomes" id="UP001476798">
    <property type="component" value="Unassembled WGS sequence"/>
</dbReference>
<organism evidence="2 3">
    <name type="scientific">Goodea atripinnis</name>
    <dbReference type="NCBI Taxonomy" id="208336"/>
    <lineage>
        <taxon>Eukaryota</taxon>
        <taxon>Metazoa</taxon>
        <taxon>Chordata</taxon>
        <taxon>Craniata</taxon>
        <taxon>Vertebrata</taxon>
        <taxon>Euteleostomi</taxon>
        <taxon>Actinopterygii</taxon>
        <taxon>Neopterygii</taxon>
        <taxon>Teleostei</taxon>
        <taxon>Neoteleostei</taxon>
        <taxon>Acanthomorphata</taxon>
        <taxon>Ovalentaria</taxon>
        <taxon>Atherinomorphae</taxon>
        <taxon>Cyprinodontiformes</taxon>
        <taxon>Goodeidae</taxon>
        <taxon>Goodea</taxon>
    </lineage>
</organism>
<sequence>MICRSTPNPAHPAEPRRTGKPGHIPRDPTHGVRPKHETPRFLKELRAEYTSPRVSEEFLCDFSELKERGSDGK</sequence>
<evidence type="ECO:0000313" key="3">
    <source>
        <dbReference type="Proteomes" id="UP001476798"/>
    </source>
</evidence>
<proteinExistence type="predicted"/>